<keyword evidence="1" id="KW-0472">Membrane</keyword>
<feature type="transmembrane region" description="Helical" evidence="1">
    <location>
        <begin position="44"/>
        <end position="62"/>
    </location>
</feature>
<dbReference type="Proteomes" id="UP000030665">
    <property type="component" value="Unassembled WGS sequence"/>
</dbReference>
<keyword evidence="1" id="KW-0812">Transmembrane</keyword>
<reference evidence="2" key="2">
    <citation type="submission" date="2014-03" db="EMBL/GenBank/DDBJ databases">
        <title>The whipworm genome and dual-species transcriptomics of an intimate host-pathogen interaction.</title>
        <authorList>
            <person name="Foth B.J."/>
            <person name="Tsai I.J."/>
            <person name="Reid A.J."/>
            <person name="Bancroft A.J."/>
            <person name="Nichol S."/>
            <person name="Tracey A."/>
            <person name="Holroyd N."/>
            <person name="Cotton J.A."/>
            <person name="Stanley E.J."/>
            <person name="Zarowiecki M."/>
            <person name="Liu J.Z."/>
            <person name="Huckvale T."/>
            <person name="Cooper P.J."/>
            <person name="Grencis R.K."/>
            <person name="Berriman M."/>
        </authorList>
    </citation>
    <scope>NUCLEOTIDE SEQUENCE [LARGE SCALE GENOMIC DNA]</scope>
</reference>
<keyword evidence="3" id="KW-1185">Reference proteome</keyword>
<evidence type="ECO:0000313" key="3">
    <source>
        <dbReference type="Proteomes" id="UP000030665"/>
    </source>
</evidence>
<feature type="transmembrane region" description="Helical" evidence="1">
    <location>
        <begin position="7"/>
        <end position="24"/>
    </location>
</feature>
<feature type="transmembrane region" description="Helical" evidence="1">
    <location>
        <begin position="74"/>
        <end position="92"/>
    </location>
</feature>
<evidence type="ECO:0000313" key="2">
    <source>
        <dbReference type="EMBL" id="CDW60628.1"/>
    </source>
</evidence>
<reference evidence="2" key="1">
    <citation type="submission" date="2014-01" db="EMBL/GenBank/DDBJ databases">
        <authorList>
            <person name="Aslett M."/>
        </authorList>
    </citation>
    <scope>NUCLEOTIDE SEQUENCE</scope>
</reference>
<dbReference type="AlphaFoldDB" id="A0A077ZLM6"/>
<accession>A0A077ZLM6</accession>
<organism evidence="2 3">
    <name type="scientific">Trichuris trichiura</name>
    <name type="common">Whipworm</name>
    <name type="synonym">Trichocephalus trichiurus</name>
    <dbReference type="NCBI Taxonomy" id="36087"/>
    <lineage>
        <taxon>Eukaryota</taxon>
        <taxon>Metazoa</taxon>
        <taxon>Ecdysozoa</taxon>
        <taxon>Nematoda</taxon>
        <taxon>Enoplea</taxon>
        <taxon>Dorylaimia</taxon>
        <taxon>Trichinellida</taxon>
        <taxon>Trichuridae</taxon>
        <taxon>Trichuris</taxon>
    </lineage>
</organism>
<protein>
    <submittedName>
        <fullName evidence="2">Uncharacterized protein</fullName>
    </submittedName>
</protein>
<dbReference type="OrthoDB" id="10355724at2759"/>
<keyword evidence="1" id="KW-1133">Transmembrane helix</keyword>
<gene>
    <name evidence="2" type="ORF">TTRE_0000901801</name>
</gene>
<dbReference type="EMBL" id="HG807256">
    <property type="protein sequence ID" value="CDW60628.1"/>
    <property type="molecule type" value="Genomic_DNA"/>
</dbReference>
<evidence type="ECO:0000256" key="1">
    <source>
        <dbReference type="SAM" id="Phobius"/>
    </source>
</evidence>
<sequence>MFRTLNSLTIVSGFFWLLFLFWSTREFCFSPLGISDYAPVTNEVLLMSISVLWCCMVQIPGVKRTLIRRHLRNLLLVVISAISTGIFLWALACKWPSALIGKANLNYVPFANS</sequence>
<proteinExistence type="predicted"/>
<name>A0A077ZLM6_TRITR</name>